<dbReference type="InterPro" id="IPR005936">
    <property type="entry name" value="FtsH"/>
</dbReference>
<dbReference type="AlphaFoldDB" id="A0A154NZ38"/>
<comment type="subcellular location">
    <subcellularLocation>
        <location evidence="2">Mitochondrion membrane</location>
        <topology evidence="2">Multi-pass membrane protein</topology>
    </subcellularLocation>
</comment>
<evidence type="ECO:0000256" key="10">
    <source>
        <dbReference type="ARBA" id="ARBA00022833"/>
    </source>
</evidence>
<dbReference type="GO" id="GO:0005524">
    <property type="term" value="F:ATP binding"/>
    <property type="evidence" value="ECO:0007669"/>
    <property type="project" value="UniProtKB-KW"/>
</dbReference>
<dbReference type="Gene3D" id="1.20.58.760">
    <property type="entry name" value="Peptidase M41"/>
    <property type="match status" value="1"/>
</dbReference>
<feature type="region of interest" description="Disordered" evidence="16">
    <location>
        <begin position="66"/>
        <end position="110"/>
    </location>
</feature>
<keyword evidence="10" id="KW-0862">Zinc</keyword>
<keyword evidence="6" id="KW-0812">Transmembrane</keyword>
<dbReference type="GO" id="GO:0004222">
    <property type="term" value="F:metalloendopeptidase activity"/>
    <property type="evidence" value="ECO:0007669"/>
    <property type="project" value="InterPro"/>
</dbReference>
<evidence type="ECO:0000256" key="2">
    <source>
        <dbReference type="ARBA" id="ARBA00004225"/>
    </source>
</evidence>
<keyword evidence="19" id="KW-1185">Reference proteome</keyword>
<feature type="compositionally biased region" description="Basic and acidic residues" evidence="16">
    <location>
        <begin position="77"/>
        <end position="101"/>
    </location>
</feature>
<dbReference type="InterPro" id="IPR041569">
    <property type="entry name" value="AAA_lid_3"/>
</dbReference>
<dbReference type="GO" id="GO:0005745">
    <property type="term" value="C:m-AAA complex"/>
    <property type="evidence" value="ECO:0007669"/>
    <property type="project" value="TreeGrafter"/>
</dbReference>
<protein>
    <submittedName>
        <fullName evidence="18">AFG3-like protein 2</fullName>
    </submittedName>
</protein>
<dbReference type="EMBL" id="KQ434783">
    <property type="protein sequence ID" value="KZC04939.1"/>
    <property type="molecule type" value="Genomic_DNA"/>
</dbReference>
<dbReference type="Gene3D" id="1.10.8.60">
    <property type="match status" value="1"/>
</dbReference>
<dbReference type="SMART" id="SM00382">
    <property type="entry name" value="AAA"/>
    <property type="match status" value="1"/>
</dbReference>
<dbReference type="Pfam" id="PF01434">
    <property type="entry name" value="Peptidase_M41"/>
    <property type="match status" value="1"/>
</dbReference>
<keyword evidence="8" id="KW-0547">Nucleotide-binding</keyword>
<evidence type="ECO:0000256" key="3">
    <source>
        <dbReference type="ARBA" id="ARBA00010044"/>
    </source>
</evidence>
<dbReference type="Pfam" id="PF00004">
    <property type="entry name" value="AAA"/>
    <property type="match status" value="1"/>
</dbReference>
<dbReference type="FunFam" id="3.40.50.300:FF:000001">
    <property type="entry name" value="ATP-dependent zinc metalloprotease FtsH"/>
    <property type="match status" value="1"/>
</dbReference>
<dbReference type="InterPro" id="IPR027417">
    <property type="entry name" value="P-loop_NTPase"/>
</dbReference>
<evidence type="ECO:0000313" key="18">
    <source>
        <dbReference type="EMBL" id="KZC04939.1"/>
    </source>
</evidence>
<organism evidence="18 19">
    <name type="scientific">Dufourea novaeangliae</name>
    <name type="common">Sweat bee</name>
    <dbReference type="NCBI Taxonomy" id="178035"/>
    <lineage>
        <taxon>Eukaryota</taxon>
        <taxon>Metazoa</taxon>
        <taxon>Ecdysozoa</taxon>
        <taxon>Arthropoda</taxon>
        <taxon>Hexapoda</taxon>
        <taxon>Insecta</taxon>
        <taxon>Pterygota</taxon>
        <taxon>Neoptera</taxon>
        <taxon>Endopterygota</taxon>
        <taxon>Hymenoptera</taxon>
        <taxon>Apocrita</taxon>
        <taxon>Aculeata</taxon>
        <taxon>Apoidea</taxon>
        <taxon>Anthophila</taxon>
        <taxon>Halictidae</taxon>
        <taxon>Rophitinae</taxon>
        <taxon>Dufourea</taxon>
    </lineage>
</organism>
<dbReference type="InterPro" id="IPR050928">
    <property type="entry name" value="ATP-dep_Zn_Metalloprotease"/>
</dbReference>
<dbReference type="NCBIfam" id="TIGR01241">
    <property type="entry name" value="FtsH_fam"/>
    <property type="match status" value="1"/>
</dbReference>
<proteinExistence type="inferred from homology"/>
<dbReference type="GO" id="GO:0008270">
    <property type="term" value="F:zinc ion binding"/>
    <property type="evidence" value="ECO:0007669"/>
    <property type="project" value="InterPro"/>
</dbReference>
<dbReference type="InterPro" id="IPR003593">
    <property type="entry name" value="AAA+_ATPase"/>
</dbReference>
<dbReference type="GO" id="GO:0034982">
    <property type="term" value="P:mitochondrial protein processing"/>
    <property type="evidence" value="ECO:0007669"/>
    <property type="project" value="TreeGrafter"/>
</dbReference>
<keyword evidence="15" id="KW-0472">Membrane</keyword>
<dbReference type="GO" id="GO:0004176">
    <property type="term" value="F:ATP-dependent peptidase activity"/>
    <property type="evidence" value="ECO:0007669"/>
    <property type="project" value="InterPro"/>
</dbReference>
<name>A0A154NZ38_DUFNO</name>
<dbReference type="Pfam" id="PF06480">
    <property type="entry name" value="FtsH_ext"/>
    <property type="match status" value="1"/>
</dbReference>
<evidence type="ECO:0000256" key="14">
    <source>
        <dbReference type="ARBA" id="ARBA00023128"/>
    </source>
</evidence>
<evidence type="ECO:0000256" key="6">
    <source>
        <dbReference type="ARBA" id="ARBA00022692"/>
    </source>
</evidence>
<dbReference type="InterPro" id="IPR003960">
    <property type="entry name" value="ATPase_AAA_CS"/>
</dbReference>
<dbReference type="InterPro" id="IPR003959">
    <property type="entry name" value="ATPase_AAA_core"/>
</dbReference>
<dbReference type="STRING" id="178035.A0A154NZ38"/>
<evidence type="ECO:0000256" key="11">
    <source>
        <dbReference type="ARBA" id="ARBA00022840"/>
    </source>
</evidence>
<reference evidence="18 19" key="1">
    <citation type="submission" date="2015-07" db="EMBL/GenBank/DDBJ databases">
        <title>The genome of Dufourea novaeangliae.</title>
        <authorList>
            <person name="Pan H."/>
            <person name="Kapheim K."/>
        </authorList>
    </citation>
    <scope>NUCLEOTIDE SEQUENCE [LARGE SCALE GENOMIC DNA]</scope>
    <source>
        <strain evidence="18">0120121106</strain>
        <tissue evidence="18">Whole body</tissue>
    </source>
</reference>
<dbReference type="FunFam" id="1.10.8.60:FF:000019">
    <property type="entry name" value="AFG3-like AAA ATPase 2"/>
    <property type="match status" value="1"/>
</dbReference>
<comment type="cofactor">
    <cofactor evidence="1">
        <name>Zn(2+)</name>
        <dbReference type="ChEBI" id="CHEBI:29105"/>
    </cofactor>
</comment>
<evidence type="ECO:0000256" key="8">
    <source>
        <dbReference type="ARBA" id="ARBA00022741"/>
    </source>
</evidence>
<dbReference type="PANTHER" id="PTHR43655:SF2">
    <property type="entry name" value="AFG3 LIKE MATRIX AAA PEPTIDASE SUBUNIT 2, ISOFORM A"/>
    <property type="match status" value="1"/>
</dbReference>
<evidence type="ECO:0000256" key="1">
    <source>
        <dbReference type="ARBA" id="ARBA00001947"/>
    </source>
</evidence>
<evidence type="ECO:0000256" key="13">
    <source>
        <dbReference type="ARBA" id="ARBA00023049"/>
    </source>
</evidence>
<comment type="similarity">
    <text evidence="3">In the C-terminal section; belongs to the peptidase M41 family.</text>
</comment>
<feature type="domain" description="AAA+ ATPase" evidence="17">
    <location>
        <begin position="334"/>
        <end position="473"/>
    </location>
</feature>
<accession>A0A154NZ38</accession>
<keyword evidence="12" id="KW-1133">Transmembrane helix</keyword>
<dbReference type="Gene3D" id="3.40.50.300">
    <property type="entry name" value="P-loop containing nucleotide triphosphate hydrolases"/>
    <property type="match status" value="1"/>
</dbReference>
<evidence type="ECO:0000256" key="9">
    <source>
        <dbReference type="ARBA" id="ARBA00022801"/>
    </source>
</evidence>
<feature type="compositionally biased region" description="Basic and acidic residues" evidence="16">
    <location>
        <begin position="773"/>
        <end position="782"/>
    </location>
</feature>
<dbReference type="PANTHER" id="PTHR43655">
    <property type="entry name" value="ATP-DEPENDENT PROTEASE"/>
    <property type="match status" value="1"/>
</dbReference>
<dbReference type="FunFam" id="1.20.58.760:FF:000003">
    <property type="entry name" value="AFG3-like AAA ATPase 2"/>
    <property type="match status" value="1"/>
</dbReference>
<comment type="similarity">
    <text evidence="4">In the N-terminal section; belongs to the AAA ATPase family.</text>
</comment>
<dbReference type="PROSITE" id="PS00674">
    <property type="entry name" value="AAA"/>
    <property type="match status" value="1"/>
</dbReference>
<dbReference type="InterPro" id="IPR000642">
    <property type="entry name" value="Peptidase_M41"/>
</dbReference>
<dbReference type="SUPFAM" id="SSF52540">
    <property type="entry name" value="P-loop containing nucleoside triphosphate hydrolases"/>
    <property type="match status" value="1"/>
</dbReference>
<dbReference type="OrthoDB" id="1413014at2759"/>
<evidence type="ECO:0000313" key="19">
    <source>
        <dbReference type="Proteomes" id="UP000076502"/>
    </source>
</evidence>
<keyword evidence="11" id="KW-0067">ATP-binding</keyword>
<evidence type="ECO:0000256" key="4">
    <source>
        <dbReference type="ARBA" id="ARBA00010550"/>
    </source>
</evidence>
<keyword evidence="7" id="KW-0479">Metal-binding</keyword>
<dbReference type="SUPFAM" id="SSF140990">
    <property type="entry name" value="FtsH protease domain-like"/>
    <property type="match status" value="1"/>
</dbReference>
<dbReference type="InterPro" id="IPR011546">
    <property type="entry name" value="Pept_M41_FtsH_extracell"/>
</dbReference>
<evidence type="ECO:0000256" key="7">
    <source>
        <dbReference type="ARBA" id="ARBA00022723"/>
    </source>
</evidence>
<evidence type="ECO:0000256" key="5">
    <source>
        <dbReference type="ARBA" id="ARBA00022670"/>
    </source>
</evidence>
<evidence type="ECO:0000256" key="16">
    <source>
        <dbReference type="SAM" id="MobiDB-lite"/>
    </source>
</evidence>
<feature type="region of interest" description="Disordered" evidence="16">
    <location>
        <begin position="753"/>
        <end position="804"/>
    </location>
</feature>
<dbReference type="HAMAP" id="MF_01458">
    <property type="entry name" value="FtsH"/>
    <property type="match status" value="1"/>
</dbReference>
<evidence type="ECO:0000259" key="17">
    <source>
        <dbReference type="SMART" id="SM00382"/>
    </source>
</evidence>
<dbReference type="OMA" id="ARQKGNF"/>
<keyword evidence="5" id="KW-0645">Protease</keyword>
<dbReference type="CDD" id="cd19501">
    <property type="entry name" value="RecA-like_FtsH"/>
    <property type="match status" value="1"/>
</dbReference>
<keyword evidence="9" id="KW-0378">Hydrolase</keyword>
<dbReference type="Proteomes" id="UP000076502">
    <property type="component" value="Unassembled WGS sequence"/>
</dbReference>
<dbReference type="Pfam" id="PF17862">
    <property type="entry name" value="AAA_lid_3"/>
    <property type="match status" value="1"/>
</dbReference>
<sequence length="804" mass="90238">MAHQLLLSATKLERFIFKSVYKNADTFQLRRYLSLIKNGNETTVLAQLQRQWRLLCDQPPKGFEKYYRGNAKNSAKTNEKSNEEPAKEAAKPRVNQSKHESSSSPPGNKVGFDWKFLGRLSGPGGKKPFNETSNEKTMYIVGLLLVVAAFAYLQGLANSAVEITWREFMSQCLNKGIVDKLEVVNKQWVRVKLLPGHNLHESDTLWFNIGSTETFERNLENAQIELNIEPQNYLLVVYKDEIQLYHILKLMPQILMWGFFLYIMRKSMQSLGGGGKKGGLFGSVMESTAKLINSKDIGVRFKDVAGCEEAKIEIMEFVNFLKHPQQYIDLGAKIPKGAMLTGPPGTGKTLLAKATAGEANVPFITVSGSEFLEMFVGVGPSRVRDMFSMARKHAPCILFIDEIDAVGRKRGGRNFGGHSEQENTLNQLLVEMDGFNTTTNVVVLAATNRIDILDKALLRPGRFDRQIFVPAPDIKGRASIFKVHLGPLKTTIDKDQLARKMASLTPGFTGADIANVCNEAALIAARDMNDNIHLKHFEQAIERVVAGMEKKTNVLQPEEKKTVAYHEAGHAVAGWFLEHADPLLKVSIIPRGKGLGYAQYLPREQYLYTKEQLFDRMCMTLGGRVSEEIFFGRITTGAKDDLQKITASAYAQVIQYGMNEKVGNVSFQMPQPGEMTFDKPYSEHTAQLIDSEVRELIEKAHIRTHVLLTEHKENVMKVAERLLKQEILSRDDMIELLGQRPFREKSTYEEFVEGTGSFEEDTSLPKGLQDWNKTVDAEKKNEVTTPPSEAAAANAPKDQPQQRL</sequence>
<evidence type="ECO:0000256" key="12">
    <source>
        <dbReference type="ARBA" id="ARBA00022989"/>
    </source>
</evidence>
<keyword evidence="13" id="KW-0482">Metalloprotease</keyword>
<dbReference type="Gene3D" id="3.40.1690.20">
    <property type="match status" value="1"/>
</dbReference>
<dbReference type="InterPro" id="IPR037219">
    <property type="entry name" value="Peptidase_M41-like"/>
</dbReference>
<evidence type="ECO:0000256" key="15">
    <source>
        <dbReference type="ARBA" id="ARBA00023136"/>
    </source>
</evidence>
<dbReference type="GO" id="GO:0016887">
    <property type="term" value="F:ATP hydrolysis activity"/>
    <property type="evidence" value="ECO:0007669"/>
    <property type="project" value="InterPro"/>
</dbReference>
<gene>
    <name evidence="18" type="ORF">WN55_09738</name>
</gene>
<keyword evidence="14" id="KW-0496">Mitochondrion</keyword>